<name>M4DTZ7_BRACM</name>
<evidence type="ECO:0000259" key="5">
    <source>
        <dbReference type="Pfam" id="PF01416"/>
    </source>
</evidence>
<dbReference type="InterPro" id="IPR001406">
    <property type="entry name" value="PsdUridine_synth_TruA"/>
</dbReference>
<proteinExistence type="inferred from homology"/>
<reference evidence="6 7" key="1">
    <citation type="journal article" date="2011" name="Nat. Genet.">
        <title>The genome of the mesopolyploid crop species Brassica rapa.</title>
        <authorList>
            <consortium name="Brassica rapa Genome Sequencing Project Consortium"/>
            <person name="Wang X."/>
            <person name="Wang H."/>
            <person name="Wang J."/>
            <person name="Sun R."/>
            <person name="Wu J."/>
            <person name="Liu S."/>
            <person name="Bai Y."/>
            <person name="Mun J.H."/>
            <person name="Bancroft I."/>
            <person name="Cheng F."/>
            <person name="Huang S."/>
            <person name="Li X."/>
            <person name="Hua W."/>
            <person name="Wang J."/>
            <person name="Wang X."/>
            <person name="Freeling M."/>
            <person name="Pires J.C."/>
            <person name="Paterson A.H."/>
            <person name="Chalhoub B."/>
            <person name="Wang B."/>
            <person name="Hayward A."/>
            <person name="Sharpe A.G."/>
            <person name="Park B.S."/>
            <person name="Weisshaar B."/>
            <person name="Liu B."/>
            <person name="Li B."/>
            <person name="Liu B."/>
            <person name="Tong C."/>
            <person name="Song C."/>
            <person name="Duran C."/>
            <person name="Peng C."/>
            <person name="Geng C."/>
            <person name="Koh C."/>
            <person name="Lin C."/>
            <person name="Edwards D."/>
            <person name="Mu D."/>
            <person name="Shen D."/>
            <person name="Soumpourou E."/>
            <person name="Li F."/>
            <person name="Fraser F."/>
            <person name="Conant G."/>
            <person name="Lassalle G."/>
            <person name="King G.J."/>
            <person name="Bonnema G."/>
            <person name="Tang H."/>
            <person name="Wang H."/>
            <person name="Belcram H."/>
            <person name="Zhou H."/>
            <person name="Hirakawa H."/>
            <person name="Abe H."/>
            <person name="Guo H."/>
            <person name="Wang H."/>
            <person name="Jin H."/>
            <person name="Parkin I.A."/>
            <person name="Batley J."/>
            <person name="Kim J.S."/>
            <person name="Just J."/>
            <person name="Li J."/>
            <person name="Xu J."/>
            <person name="Deng J."/>
            <person name="Kim J.A."/>
            <person name="Li J."/>
            <person name="Yu J."/>
            <person name="Meng J."/>
            <person name="Wang J."/>
            <person name="Min J."/>
            <person name="Poulain J."/>
            <person name="Wang J."/>
            <person name="Hatakeyama K."/>
            <person name="Wu K."/>
            <person name="Wang L."/>
            <person name="Fang L."/>
            <person name="Trick M."/>
            <person name="Links M.G."/>
            <person name="Zhao M."/>
            <person name="Jin M."/>
            <person name="Ramchiary N."/>
            <person name="Drou N."/>
            <person name="Berkman P.J."/>
            <person name="Cai Q."/>
            <person name="Huang Q."/>
            <person name="Li R."/>
            <person name="Tabata S."/>
            <person name="Cheng S."/>
            <person name="Zhang S."/>
            <person name="Zhang S."/>
            <person name="Huang S."/>
            <person name="Sato S."/>
            <person name="Sun S."/>
            <person name="Kwon S.J."/>
            <person name="Choi S.R."/>
            <person name="Lee T.H."/>
            <person name="Fan W."/>
            <person name="Zhao X."/>
            <person name="Tan X."/>
            <person name="Xu X."/>
            <person name="Wang Y."/>
            <person name="Qiu Y."/>
            <person name="Yin Y."/>
            <person name="Li Y."/>
            <person name="Du Y."/>
            <person name="Liao Y."/>
            <person name="Lim Y."/>
            <person name="Narusaka Y."/>
            <person name="Wang Y."/>
            <person name="Wang Z."/>
            <person name="Li Z."/>
            <person name="Wang Z."/>
            <person name="Xiong Z."/>
            <person name="Zhang Z."/>
        </authorList>
    </citation>
    <scope>NUCLEOTIDE SEQUENCE [LARGE SCALE GENOMIC DNA]</scope>
    <source>
        <strain evidence="6 7">cv. Chiifu-401-42</strain>
    </source>
</reference>
<dbReference type="AlphaFoldDB" id="M4DTZ7"/>
<dbReference type="OMA" id="FDSGCIQ"/>
<dbReference type="EnsemblPlants" id="Bra019990.1">
    <property type="protein sequence ID" value="Bra019990.1-P"/>
    <property type="gene ID" value="Bra019990"/>
</dbReference>
<dbReference type="GO" id="GO:0003723">
    <property type="term" value="F:RNA binding"/>
    <property type="evidence" value="ECO:0007669"/>
    <property type="project" value="InterPro"/>
</dbReference>
<accession>M4DTZ7</accession>
<sequence length="632" mass="70545">MSDPNLKHPLGEDYTASQERLSKVARIDGFSDEEEEGGHESESPENPRVQRYLVAVEYVGTRFFGSQQQPKYRTVVGVLQEAFHKFIGQPVKIFCSSRTLPPHEPDVVQKAVNHFLQKNEGDVMVIDVRCVPSNYHARYKAKERTYFYRMLSGPDPLSIFEKDRAWHVPEELDLRAMQAKSPVRSLDELNVTELPSTPYFPPLTERTWSNPNNGDPLTCSSQPKTETAGVTTNGDTFGIRKRHRCYVITARSRGFLYHQVRLIVAVLKCVGTGELTVLDVERILKAKDVSASKPMAPASGSYRTPAPPPSFRALRFPFSSSLGVCYRTTISPLSCSSNNVQPAPVITAWSEFAQNVSGEWDGFGADFSREGHPLELPESVVPEAYREWEVKVFDWQTQCPTLAQPHPHTFLYKSIKLLPTVGCEADAATRHSVDQRTIGPTALSFSYSVSGSYVAVWQPLGNNNQLLELEHCLVNPNDKESRVRIFQVVETTMLSLRSVKVFRELWYGPFRDGDQLGGCATRSSGFASTPATAASAVARSWRAVLATTSFDSGCIQQFTGEKVVEIVREEKDLLLLPQDLWCSLQEGKDGQRLFSVGWLFEPGHAITSTCVFSSDSKLEEVTMGRETALTDL</sequence>
<dbReference type="GO" id="GO:0009982">
    <property type="term" value="F:pseudouridine synthase activity"/>
    <property type="evidence" value="ECO:0000318"/>
    <property type="project" value="GO_Central"/>
</dbReference>
<dbReference type="Gene3D" id="3.30.70.660">
    <property type="entry name" value="Pseudouridine synthase I, catalytic domain, C-terminal subdomain"/>
    <property type="match status" value="1"/>
</dbReference>
<organism evidence="6 7">
    <name type="scientific">Brassica campestris</name>
    <name type="common">Field mustard</name>
    <dbReference type="NCBI Taxonomy" id="3711"/>
    <lineage>
        <taxon>Eukaryota</taxon>
        <taxon>Viridiplantae</taxon>
        <taxon>Streptophyta</taxon>
        <taxon>Embryophyta</taxon>
        <taxon>Tracheophyta</taxon>
        <taxon>Spermatophyta</taxon>
        <taxon>Magnoliopsida</taxon>
        <taxon>eudicotyledons</taxon>
        <taxon>Gunneridae</taxon>
        <taxon>Pentapetalae</taxon>
        <taxon>rosids</taxon>
        <taxon>malvids</taxon>
        <taxon>Brassicales</taxon>
        <taxon>Brassicaceae</taxon>
        <taxon>Brassiceae</taxon>
        <taxon>Brassica</taxon>
    </lineage>
</organism>
<dbReference type="InterPro" id="IPR020094">
    <property type="entry name" value="TruA/RsuA/RluB/E/F_N"/>
</dbReference>
<keyword evidence="3" id="KW-0413">Isomerase</keyword>
<feature type="region of interest" description="Disordered" evidence="4">
    <location>
        <begin position="25"/>
        <end position="47"/>
    </location>
</feature>
<evidence type="ECO:0000313" key="6">
    <source>
        <dbReference type="EnsemblPlants" id="Bra019990.1-P"/>
    </source>
</evidence>
<reference evidence="6 7" key="2">
    <citation type="journal article" date="2018" name="Hortic Res">
        <title>Improved Brassica rapa reference genome by single-molecule sequencing and chromosome conformation capture technologies.</title>
        <authorList>
            <person name="Zhang L."/>
            <person name="Cai X."/>
            <person name="Wu J."/>
            <person name="Liu M."/>
            <person name="Grob S."/>
            <person name="Cheng F."/>
            <person name="Liang J."/>
            <person name="Cai C."/>
            <person name="Liu Z."/>
            <person name="Liu B."/>
            <person name="Wang F."/>
            <person name="Li S."/>
            <person name="Liu F."/>
            <person name="Li X."/>
            <person name="Cheng L."/>
            <person name="Yang W."/>
            <person name="Li M.H."/>
            <person name="Grossniklaus U."/>
            <person name="Zheng H."/>
            <person name="Wang X."/>
        </authorList>
    </citation>
    <scope>NUCLEOTIDE SEQUENCE [LARGE SCALE GENOMIC DNA]</scope>
    <source>
        <strain evidence="6 7">cv. Chiifu-401-42</strain>
    </source>
</reference>
<evidence type="ECO:0000256" key="3">
    <source>
        <dbReference type="ARBA" id="ARBA00023235"/>
    </source>
</evidence>
<dbReference type="Gene3D" id="3.30.70.580">
    <property type="entry name" value="Pseudouridine synthase I, catalytic domain, N-terminal subdomain"/>
    <property type="match status" value="1"/>
</dbReference>
<dbReference type="Gramene" id="Bra019990.1">
    <property type="protein sequence ID" value="Bra019990.1-P"/>
    <property type="gene ID" value="Bra019990"/>
</dbReference>
<feature type="domain" description="Pseudouridine synthase I TruA alpha/beta" evidence="5">
    <location>
        <begin position="178"/>
        <end position="302"/>
    </location>
</feature>
<feature type="region of interest" description="Disordered" evidence="4">
    <location>
        <begin position="1"/>
        <end position="20"/>
    </location>
</feature>
<protein>
    <recommendedName>
        <fullName evidence="5">Pseudouridine synthase I TruA alpha/beta domain-containing protein</fullName>
    </recommendedName>
</protein>
<dbReference type="PANTHER" id="PTHR11142:SF0">
    <property type="entry name" value="TRNA PSEUDOURIDINE SYNTHASE-LIKE 1"/>
    <property type="match status" value="1"/>
</dbReference>
<dbReference type="InterPro" id="IPR020097">
    <property type="entry name" value="PsdUridine_synth_TruA_a/b_dom"/>
</dbReference>
<dbReference type="eggNOG" id="KOG4393">
    <property type="taxonomic scope" value="Eukaryota"/>
</dbReference>
<dbReference type="InterPro" id="IPR020103">
    <property type="entry name" value="PsdUridine_synth_cat_dom_sf"/>
</dbReference>
<dbReference type="InterPro" id="IPR020095">
    <property type="entry name" value="PsdUridine_synth_TruA_C"/>
</dbReference>
<evidence type="ECO:0000256" key="4">
    <source>
        <dbReference type="SAM" id="MobiDB-lite"/>
    </source>
</evidence>
<dbReference type="eggNOG" id="KOG2275">
    <property type="taxonomic scope" value="Eukaryota"/>
</dbReference>
<keyword evidence="7" id="KW-1185">Reference proteome</keyword>
<dbReference type="SUPFAM" id="SSF55120">
    <property type="entry name" value="Pseudouridine synthase"/>
    <property type="match status" value="1"/>
</dbReference>
<evidence type="ECO:0000256" key="1">
    <source>
        <dbReference type="ARBA" id="ARBA00009375"/>
    </source>
</evidence>
<keyword evidence="2" id="KW-0819">tRNA processing</keyword>
<evidence type="ECO:0000313" key="7">
    <source>
        <dbReference type="Proteomes" id="UP000011750"/>
    </source>
</evidence>
<dbReference type="Pfam" id="PF01416">
    <property type="entry name" value="PseudoU_synth_1"/>
    <property type="match status" value="1"/>
</dbReference>
<dbReference type="FunCoup" id="M4DTZ7">
    <property type="interactions" value="1539"/>
</dbReference>
<dbReference type="STRING" id="51351.M4DTZ7"/>
<dbReference type="Proteomes" id="UP000011750">
    <property type="component" value="Chromosome A06"/>
</dbReference>
<evidence type="ECO:0000256" key="2">
    <source>
        <dbReference type="ARBA" id="ARBA00022694"/>
    </source>
</evidence>
<dbReference type="GO" id="GO:0031119">
    <property type="term" value="P:tRNA pseudouridine synthesis"/>
    <property type="evidence" value="ECO:0000318"/>
    <property type="project" value="GO_Central"/>
</dbReference>
<reference evidence="6" key="3">
    <citation type="submission" date="2023-03" db="UniProtKB">
        <authorList>
            <consortium name="EnsemblPlants"/>
        </authorList>
    </citation>
    <scope>IDENTIFICATION</scope>
    <source>
        <strain evidence="6">cv. Chiifu-401-42</strain>
    </source>
</reference>
<comment type="similarity">
    <text evidence="1">Belongs to the tRNA pseudouridine synthase TruA family.</text>
</comment>
<dbReference type="HOGENOM" id="CLU_433042_0_0_1"/>
<dbReference type="InParanoid" id="M4DTZ7"/>
<dbReference type="PANTHER" id="PTHR11142">
    <property type="entry name" value="PSEUDOURIDYLATE SYNTHASE"/>
    <property type="match status" value="1"/>
</dbReference>
<feature type="compositionally biased region" description="Basic and acidic residues" evidence="4">
    <location>
        <begin position="1"/>
        <end position="11"/>
    </location>
</feature>